<keyword evidence="4" id="KW-1185">Reference proteome</keyword>
<dbReference type="Proteomes" id="UP000001449">
    <property type="component" value="Chromosome 4"/>
</dbReference>
<gene>
    <name evidence="3" type="ORF">THAPSDRAFT_4565</name>
</gene>
<feature type="compositionally biased region" description="Basic and acidic residues" evidence="1">
    <location>
        <begin position="333"/>
        <end position="348"/>
    </location>
</feature>
<evidence type="ECO:0000256" key="2">
    <source>
        <dbReference type="SAM" id="Phobius"/>
    </source>
</evidence>
<accession>B8BZM9</accession>
<reference evidence="3 4" key="2">
    <citation type="journal article" date="2008" name="Nature">
        <title>The Phaeodactylum genome reveals the evolutionary history of diatom genomes.</title>
        <authorList>
            <person name="Bowler C."/>
            <person name="Allen A.E."/>
            <person name="Badger J.H."/>
            <person name="Grimwood J."/>
            <person name="Jabbari K."/>
            <person name="Kuo A."/>
            <person name="Maheswari U."/>
            <person name="Martens C."/>
            <person name="Maumus F."/>
            <person name="Otillar R.P."/>
            <person name="Rayko E."/>
            <person name="Salamov A."/>
            <person name="Vandepoele K."/>
            <person name="Beszteri B."/>
            <person name="Gruber A."/>
            <person name="Heijde M."/>
            <person name="Katinka M."/>
            <person name="Mock T."/>
            <person name="Valentin K."/>
            <person name="Verret F."/>
            <person name="Berges J.A."/>
            <person name="Brownlee C."/>
            <person name="Cadoret J.P."/>
            <person name="Chiovitti A."/>
            <person name="Choi C.J."/>
            <person name="Coesel S."/>
            <person name="De Martino A."/>
            <person name="Detter J.C."/>
            <person name="Durkin C."/>
            <person name="Falciatore A."/>
            <person name="Fournet J."/>
            <person name="Haruta M."/>
            <person name="Huysman M.J."/>
            <person name="Jenkins B.D."/>
            <person name="Jiroutova K."/>
            <person name="Jorgensen R.E."/>
            <person name="Joubert Y."/>
            <person name="Kaplan A."/>
            <person name="Kroger N."/>
            <person name="Kroth P.G."/>
            <person name="La Roche J."/>
            <person name="Lindquist E."/>
            <person name="Lommer M."/>
            <person name="Martin-Jezequel V."/>
            <person name="Lopez P.J."/>
            <person name="Lucas S."/>
            <person name="Mangogna M."/>
            <person name="McGinnis K."/>
            <person name="Medlin L.K."/>
            <person name="Montsant A."/>
            <person name="Oudot-Le Secq M.P."/>
            <person name="Napoli C."/>
            <person name="Obornik M."/>
            <person name="Parker M.S."/>
            <person name="Petit J.L."/>
            <person name="Porcel B.M."/>
            <person name="Poulsen N."/>
            <person name="Robison M."/>
            <person name="Rychlewski L."/>
            <person name="Rynearson T.A."/>
            <person name="Schmutz J."/>
            <person name="Shapiro H."/>
            <person name="Siaut M."/>
            <person name="Stanley M."/>
            <person name="Sussman M.R."/>
            <person name="Taylor A.R."/>
            <person name="Vardi A."/>
            <person name="von Dassow P."/>
            <person name="Vyverman W."/>
            <person name="Willis A."/>
            <person name="Wyrwicz L.S."/>
            <person name="Rokhsar D.S."/>
            <person name="Weissenbach J."/>
            <person name="Armbrust E.V."/>
            <person name="Green B.R."/>
            <person name="Van de Peer Y."/>
            <person name="Grigoriev I.V."/>
        </authorList>
    </citation>
    <scope>NUCLEOTIDE SEQUENCE [LARGE SCALE GENOMIC DNA]</scope>
    <source>
        <strain evidence="3 4">CCMP1335</strain>
    </source>
</reference>
<reference evidence="3 4" key="1">
    <citation type="journal article" date="2004" name="Science">
        <title>The genome of the diatom Thalassiosira pseudonana: ecology, evolution, and metabolism.</title>
        <authorList>
            <person name="Armbrust E.V."/>
            <person name="Berges J.A."/>
            <person name="Bowler C."/>
            <person name="Green B.R."/>
            <person name="Martinez D."/>
            <person name="Putnam N.H."/>
            <person name="Zhou S."/>
            <person name="Allen A.E."/>
            <person name="Apt K.E."/>
            <person name="Bechner M."/>
            <person name="Brzezinski M.A."/>
            <person name="Chaal B.K."/>
            <person name="Chiovitti A."/>
            <person name="Davis A.K."/>
            <person name="Demarest M.S."/>
            <person name="Detter J.C."/>
            <person name="Glavina T."/>
            <person name="Goodstein D."/>
            <person name="Hadi M.Z."/>
            <person name="Hellsten U."/>
            <person name="Hildebrand M."/>
            <person name="Jenkins B.D."/>
            <person name="Jurka J."/>
            <person name="Kapitonov V.V."/>
            <person name="Kroger N."/>
            <person name="Lau W.W."/>
            <person name="Lane T.W."/>
            <person name="Larimer F.W."/>
            <person name="Lippmeier J.C."/>
            <person name="Lucas S."/>
            <person name="Medina M."/>
            <person name="Montsant A."/>
            <person name="Obornik M."/>
            <person name="Parker M.S."/>
            <person name="Palenik B."/>
            <person name="Pazour G.J."/>
            <person name="Richardson P.M."/>
            <person name="Rynearson T.A."/>
            <person name="Saito M.A."/>
            <person name="Schwartz D.C."/>
            <person name="Thamatrakoln K."/>
            <person name="Valentin K."/>
            <person name="Vardi A."/>
            <person name="Wilkerson F.P."/>
            <person name="Rokhsar D.S."/>
        </authorList>
    </citation>
    <scope>NUCLEOTIDE SEQUENCE [LARGE SCALE GENOMIC DNA]</scope>
    <source>
        <strain evidence="3 4">CCMP1335</strain>
    </source>
</reference>
<dbReference type="PaxDb" id="35128-Thaps4565"/>
<feature type="compositionally biased region" description="Acidic residues" evidence="1">
    <location>
        <begin position="355"/>
        <end position="368"/>
    </location>
</feature>
<dbReference type="GeneID" id="7448810"/>
<sequence>MDDHRGTTAATSTSSIASSSARGGGGVDDSHRELEGGDGQSYHSSPLVWNNSPHRGRSRRELEQKIRHRTHRSRPAAGYFDHGNDAKDGQNKSDDKEYKSADAPLSKALTDILLQTAILGIDTTAKLSKPTLALTRNTILPQIILPLIHDLWEQYAPIRLQTWIKVVPSSLKNVGNLLWDTESGKALGTKLNQLGDNALDMASSDVARQCWIDLTVTIIKIMEALHTPEVRALLDQYAVGMCRFVDVWSSGKAKQVWFDISDTIWAMLEVGSDPLVVMSLAEGCAQICFALEREREGLKQRKAKEFASDRQNTASRRRERDQRQRGIYPPGKEVVREGEGRENVERAFLDGLGNDQDEKEEEEEDGIVDDGPPRVILPTSPMNVDDSIKAFQDGMLHPIASREYEGDSESEITTEIEDLRCNEGSGVIRQDINSTTAAHKLGQQLRYEDGDDYQQHDGQDVPLENDGEASEMYDAFNESVLQFYHRMNEVLAETRKKSKLRESIALQRQTRVETSSSQSNNVHVDGNKADDTTTNEPAYNMLSSRSILSMSKKWWKLLLVVAICGVVITSILWFALGCYGFYVVFLGGGNTLQLSPFAPLSETQQQP</sequence>
<feature type="compositionally biased region" description="Polar residues" evidence="1">
    <location>
        <begin position="509"/>
        <end position="522"/>
    </location>
</feature>
<dbReference type="InParanoid" id="B8BZM9"/>
<dbReference type="EMBL" id="CM000641">
    <property type="protein sequence ID" value="EED92909.1"/>
    <property type="molecule type" value="Genomic_DNA"/>
</dbReference>
<dbReference type="HOGENOM" id="CLU_450198_0_0_1"/>
<evidence type="ECO:0000313" key="4">
    <source>
        <dbReference type="Proteomes" id="UP000001449"/>
    </source>
</evidence>
<name>B8BZM9_THAPS</name>
<organism evidence="3 4">
    <name type="scientific">Thalassiosira pseudonana</name>
    <name type="common">Marine diatom</name>
    <name type="synonym">Cyclotella nana</name>
    <dbReference type="NCBI Taxonomy" id="35128"/>
    <lineage>
        <taxon>Eukaryota</taxon>
        <taxon>Sar</taxon>
        <taxon>Stramenopiles</taxon>
        <taxon>Ochrophyta</taxon>
        <taxon>Bacillariophyta</taxon>
        <taxon>Coscinodiscophyceae</taxon>
        <taxon>Thalassiosirophycidae</taxon>
        <taxon>Thalassiosirales</taxon>
        <taxon>Thalassiosiraceae</taxon>
        <taxon>Thalassiosira</taxon>
    </lineage>
</organism>
<feature type="region of interest" description="Disordered" evidence="1">
    <location>
        <begin position="1"/>
        <end position="100"/>
    </location>
</feature>
<dbReference type="eggNOG" id="ENOG502RVNH">
    <property type="taxonomic scope" value="Eukaryota"/>
</dbReference>
<dbReference type="KEGG" id="tps:THAPSDRAFT_4565"/>
<feature type="region of interest" description="Disordered" evidence="1">
    <location>
        <begin position="509"/>
        <end position="535"/>
    </location>
</feature>
<dbReference type="RefSeq" id="XP_002289372.1">
    <property type="nucleotide sequence ID" value="XM_002289336.1"/>
</dbReference>
<dbReference type="OMA" id="CFALERE"/>
<feature type="transmembrane region" description="Helical" evidence="2">
    <location>
        <begin position="557"/>
        <end position="585"/>
    </location>
</feature>
<keyword evidence="2" id="KW-0812">Transmembrane</keyword>
<feature type="compositionally biased region" description="Low complexity" evidence="1">
    <location>
        <begin position="7"/>
        <end position="21"/>
    </location>
</feature>
<proteinExistence type="predicted"/>
<feature type="compositionally biased region" description="Polar residues" evidence="1">
    <location>
        <begin position="41"/>
        <end position="53"/>
    </location>
</feature>
<keyword evidence="2" id="KW-1133">Transmembrane helix</keyword>
<dbReference type="AlphaFoldDB" id="B8BZM9"/>
<feature type="compositionally biased region" description="Basic and acidic residues" evidence="1">
    <location>
        <begin position="82"/>
        <end position="100"/>
    </location>
</feature>
<keyword evidence="2" id="KW-0472">Membrane</keyword>
<evidence type="ECO:0000256" key="1">
    <source>
        <dbReference type="SAM" id="MobiDB-lite"/>
    </source>
</evidence>
<protein>
    <submittedName>
        <fullName evidence="3">Uncharacterized protein</fullName>
    </submittedName>
</protein>
<evidence type="ECO:0000313" key="3">
    <source>
        <dbReference type="EMBL" id="EED92909.1"/>
    </source>
</evidence>
<feature type="region of interest" description="Disordered" evidence="1">
    <location>
        <begin position="300"/>
        <end position="375"/>
    </location>
</feature>